<dbReference type="AlphaFoldDB" id="A0A9D7SXX3"/>
<accession>A0A9D7SXX3</accession>
<sequence length="212" mass="24986">MFRLYQLSILLLGIFICCGKDDFKKIEEFQVTIQGMDPITFHNPECEFDNFEKNQSQFAGGTGANFFEHFSHYWNDYTQDSIQNQIWVDIRFRNAGLSFEKRLEFITNTLDHEHDSNNNINFFVTIQMELNGLRYTNNLVDQDVNTPGWETNDACYYRINHFDIDYVADCLDEKLLAIQLDFEGKLYAYNFVTKIDSIDVRGENINLLFARN</sequence>
<reference evidence="1 2" key="1">
    <citation type="submission" date="2020-10" db="EMBL/GenBank/DDBJ databases">
        <title>Connecting structure to function with the recovery of over 1000 high-quality activated sludge metagenome-assembled genomes encoding full-length rRNA genes using long-read sequencing.</title>
        <authorList>
            <person name="Singleton C.M."/>
            <person name="Petriglieri F."/>
            <person name="Kristensen J.M."/>
            <person name="Kirkegaard R.H."/>
            <person name="Michaelsen T.Y."/>
            <person name="Andersen M.H."/>
            <person name="Karst S.M."/>
            <person name="Dueholm M.S."/>
            <person name="Nielsen P.H."/>
            <person name="Albertsen M."/>
        </authorList>
    </citation>
    <scope>NUCLEOTIDE SEQUENCE [LARGE SCALE GENOMIC DNA]</scope>
    <source>
        <strain evidence="1">Ribe_18-Q3-R11-54_MAXAC.273</strain>
    </source>
</reference>
<comment type="caution">
    <text evidence="1">The sequence shown here is derived from an EMBL/GenBank/DDBJ whole genome shotgun (WGS) entry which is preliminary data.</text>
</comment>
<organism evidence="1 2">
    <name type="scientific">Candidatus Opimibacter skivensis</name>
    <dbReference type="NCBI Taxonomy" id="2982028"/>
    <lineage>
        <taxon>Bacteria</taxon>
        <taxon>Pseudomonadati</taxon>
        <taxon>Bacteroidota</taxon>
        <taxon>Saprospiria</taxon>
        <taxon>Saprospirales</taxon>
        <taxon>Saprospiraceae</taxon>
        <taxon>Candidatus Opimibacter</taxon>
    </lineage>
</organism>
<evidence type="ECO:0000313" key="1">
    <source>
        <dbReference type="EMBL" id="MBK9985278.1"/>
    </source>
</evidence>
<dbReference type="Proteomes" id="UP000808337">
    <property type="component" value="Unassembled WGS sequence"/>
</dbReference>
<proteinExistence type="predicted"/>
<evidence type="ECO:0000313" key="2">
    <source>
        <dbReference type="Proteomes" id="UP000808337"/>
    </source>
</evidence>
<dbReference type="EMBL" id="JADKGY010000035">
    <property type="protein sequence ID" value="MBK9985278.1"/>
    <property type="molecule type" value="Genomic_DNA"/>
</dbReference>
<gene>
    <name evidence="1" type="ORF">IPP15_23545</name>
</gene>
<name>A0A9D7SXX3_9BACT</name>
<protein>
    <submittedName>
        <fullName evidence="1">Uncharacterized protein</fullName>
    </submittedName>
</protein>